<gene>
    <name evidence="2" type="ORF">B0T25DRAFT_537040</name>
</gene>
<proteinExistence type="predicted"/>
<dbReference type="InterPro" id="IPR043472">
    <property type="entry name" value="Macro_dom-like"/>
</dbReference>
<dbReference type="AlphaFoldDB" id="A0AAJ0HL27"/>
<dbReference type="EMBL" id="JAUIQD010000003">
    <property type="protein sequence ID" value="KAK3356599.1"/>
    <property type="molecule type" value="Genomic_DNA"/>
</dbReference>
<protein>
    <recommendedName>
        <fullName evidence="1">Microbial-type PARG catalytic domain-containing protein</fullName>
    </recommendedName>
</protein>
<feature type="domain" description="Microbial-type PARG catalytic" evidence="1">
    <location>
        <begin position="64"/>
        <end position="164"/>
    </location>
</feature>
<dbReference type="Gene3D" id="3.40.220.10">
    <property type="entry name" value="Leucine Aminopeptidase, subunit E, domain 1"/>
    <property type="match status" value="1"/>
</dbReference>
<dbReference type="PANTHER" id="PTHR35596">
    <property type="entry name" value="DUF2263 DOMAIN-CONTAINING PROTEIN"/>
    <property type="match status" value="1"/>
</dbReference>
<dbReference type="PANTHER" id="PTHR35596:SF1">
    <property type="entry name" value="MICROBIAL-TYPE PARG CATALYTIC DOMAIN-CONTAINING PROTEIN"/>
    <property type="match status" value="1"/>
</dbReference>
<accession>A0AAJ0HL27</accession>
<dbReference type="NCBIfam" id="TIGR02452">
    <property type="entry name" value="TIGR02452 family protein"/>
    <property type="match status" value="1"/>
</dbReference>
<sequence>MGRTRPSVGLAPAAFRKDARAKKAKATINKVIPALLSAHPRARRGIDSSELITPGNLQMKEDTAPGDVKPSPRVTLRVADTLAVAHSLLTAQDSTRADLNNRQARVVILNMASTLSPGGGFLNGASSQEESLCMRTTLLPSLRDSFYRLPELGAVYTPDVLVHRDEQSEDLSKSKRWFVDCVSAAMLRQPDTDVDGDGAAVKYANPRDRELVVQKMHFVMSLMQAKGARNVVLGAWGCGAYGNPVGEVATAWKSVLIGSGKGNSGRNWDGIEEIVFAINEKGLADKFAEYFGDGLARDEAGNTPNGEGGENLEDTEIGTLSDKIRETNVSMEQAKSPHFKIGLSRVLSGLEDQLRTQQIQRSASESG</sequence>
<evidence type="ECO:0000313" key="2">
    <source>
        <dbReference type="EMBL" id="KAK3356599.1"/>
    </source>
</evidence>
<name>A0AAJ0HL27_9PEZI</name>
<evidence type="ECO:0000313" key="3">
    <source>
        <dbReference type="Proteomes" id="UP001275084"/>
    </source>
</evidence>
<comment type="caution">
    <text evidence="2">The sequence shown here is derived from an EMBL/GenBank/DDBJ whole genome shotgun (WGS) entry which is preliminary data.</text>
</comment>
<organism evidence="2 3">
    <name type="scientific">Lasiosphaeria hispida</name>
    <dbReference type="NCBI Taxonomy" id="260671"/>
    <lineage>
        <taxon>Eukaryota</taxon>
        <taxon>Fungi</taxon>
        <taxon>Dikarya</taxon>
        <taxon>Ascomycota</taxon>
        <taxon>Pezizomycotina</taxon>
        <taxon>Sordariomycetes</taxon>
        <taxon>Sordariomycetidae</taxon>
        <taxon>Sordariales</taxon>
        <taxon>Lasiosphaeriaceae</taxon>
        <taxon>Lasiosphaeria</taxon>
    </lineage>
</organism>
<keyword evidence="3" id="KW-1185">Reference proteome</keyword>
<dbReference type="InterPro" id="IPR019261">
    <property type="entry name" value="PARG_cat_microbial"/>
</dbReference>
<reference evidence="2" key="2">
    <citation type="submission" date="2023-06" db="EMBL/GenBank/DDBJ databases">
        <authorList>
            <consortium name="Lawrence Berkeley National Laboratory"/>
            <person name="Haridas S."/>
            <person name="Hensen N."/>
            <person name="Bonometti L."/>
            <person name="Westerberg I."/>
            <person name="Brannstrom I.O."/>
            <person name="Guillou S."/>
            <person name="Cros-Aarteil S."/>
            <person name="Calhoun S."/>
            <person name="Kuo A."/>
            <person name="Mondo S."/>
            <person name="Pangilinan J."/>
            <person name="Riley R."/>
            <person name="Labutti K."/>
            <person name="Andreopoulos B."/>
            <person name="Lipzen A."/>
            <person name="Chen C."/>
            <person name="Yanf M."/>
            <person name="Daum C."/>
            <person name="Ng V."/>
            <person name="Clum A."/>
            <person name="Steindorff A."/>
            <person name="Ohm R."/>
            <person name="Martin F."/>
            <person name="Silar P."/>
            <person name="Natvig D."/>
            <person name="Lalanne C."/>
            <person name="Gautier V."/>
            <person name="Ament-Velasquez S.L."/>
            <person name="Kruys A."/>
            <person name="Hutchinson M.I."/>
            <person name="Powell A.J."/>
            <person name="Barry K."/>
            <person name="Miller A.N."/>
            <person name="Grigoriev I.V."/>
            <person name="Debuchy R."/>
            <person name="Gladieux P."/>
            <person name="Thoren M.H."/>
            <person name="Johannesson H."/>
        </authorList>
    </citation>
    <scope>NUCLEOTIDE SEQUENCE</scope>
    <source>
        <strain evidence="2">CBS 955.72</strain>
    </source>
</reference>
<reference evidence="2" key="1">
    <citation type="journal article" date="2023" name="Mol. Phylogenet. Evol.">
        <title>Genome-scale phylogeny and comparative genomics of the fungal order Sordariales.</title>
        <authorList>
            <person name="Hensen N."/>
            <person name="Bonometti L."/>
            <person name="Westerberg I."/>
            <person name="Brannstrom I.O."/>
            <person name="Guillou S."/>
            <person name="Cros-Aarteil S."/>
            <person name="Calhoun S."/>
            <person name="Haridas S."/>
            <person name="Kuo A."/>
            <person name="Mondo S."/>
            <person name="Pangilinan J."/>
            <person name="Riley R."/>
            <person name="LaButti K."/>
            <person name="Andreopoulos B."/>
            <person name="Lipzen A."/>
            <person name="Chen C."/>
            <person name="Yan M."/>
            <person name="Daum C."/>
            <person name="Ng V."/>
            <person name="Clum A."/>
            <person name="Steindorff A."/>
            <person name="Ohm R.A."/>
            <person name="Martin F."/>
            <person name="Silar P."/>
            <person name="Natvig D.O."/>
            <person name="Lalanne C."/>
            <person name="Gautier V."/>
            <person name="Ament-Velasquez S.L."/>
            <person name="Kruys A."/>
            <person name="Hutchinson M.I."/>
            <person name="Powell A.J."/>
            <person name="Barry K."/>
            <person name="Miller A.N."/>
            <person name="Grigoriev I.V."/>
            <person name="Debuchy R."/>
            <person name="Gladieux P."/>
            <person name="Hiltunen Thoren M."/>
            <person name="Johannesson H."/>
        </authorList>
    </citation>
    <scope>NUCLEOTIDE SEQUENCE</scope>
    <source>
        <strain evidence="2">CBS 955.72</strain>
    </source>
</reference>
<dbReference type="Proteomes" id="UP001275084">
    <property type="component" value="Unassembled WGS sequence"/>
</dbReference>
<dbReference type="Pfam" id="PF10021">
    <property type="entry name" value="PARG_cat_microb"/>
    <property type="match status" value="1"/>
</dbReference>
<dbReference type="InterPro" id="IPR012664">
    <property type="entry name" value="CHP02452"/>
</dbReference>
<dbReference type="SUPFAM" id="SSF52949">
    <property type="entry name" value="Macro domain-like"/>
    <property type="match status" value="1"/>
</dbReference>
<evidence type="ECO:0000259" key="1">
    <source>
        <dbReference type="Pfam" id="PF10021"/>
    </source>
</evidence>